<keyword evidence="3 6" id="KW-0808">Transferase</keyword>
<evidence type="ECO:0000313" key="10">
    <source>
        <dbReference type="EMBL" id="KAL1511895.1"/>
    </source>
</evidence>
<keyword evidence="11" id="KW-1185">Reference proteome</keyword>
<keyword evidence="2 6" id="KW-0489">Methyltransferase</keyword>
<dbReference type="CDD" id="cd02440">
    <property type="entry name" value="AdoMet_MTases"/>
    <property type="match status" value="1"/>
</dbReference>
<dbReference type="Proteomes" id="UP001515480">
    <property type="component" value="Unassembled WGS sequence"/>
</dbReference>
<feature type="domain" description="Protein arginine N-methyltransferase" evidence="9">
    <location>
        <begin position="195"/>
        <end position="357"/>
    </location>
</feature>
<dbReference type="Pfam" id="PF22528">
    <property type="entry name" value="PRMT_C"/>
    <property type="match status" value="1"/>
</dbReference>
<dbReference type="InterPro" id="IPR029063">
    <property type="entry name" value="SAM-dependent_MTases_sf"/>
</dbReference>
<dbReference type="SUPFAM" id="SSF53335">
    <property type="entry name" value="S-adenosyl-L-methionine-dependent methyltransferases"/>
    <property type="match status" value="1"/>
</dbReference>
<dbReference type="InterPro" id="IPR025799">
    <property type="entry name" value="Arg_MeTrfase"/>
</dbReference>
<dbReference type="InterPro" id="IPR055135">
    <property type="entry name" value="PRMT_dom"/>
</dbReference>
<evidence type="ECO:0000256" key="6">
    <source>
        <dbReference type="PROSITE-ProRule" id="PRU01015"/>
    </source>
</evidence>
<comment type="catalytic activity">
    <reaction evidence="5">
        <text>L-arginyl-[protein] + S-adenosyl-L-methionine = N(omega)-methyl-L-arginyl-[protein] + S-adenosyl-L-homocysteine + H(+)</text>
        <dbReference type="Rhea" id="RHEA:48100"/>
        <dbReference type="Rhea" id="RHEA-COMP:10532"/>
        <dbReference type="Rhea" id="RHEA-COMP:11990"/>
        <dbReference type="ChEBI" id="CHEBI:15378"/>
        <dbReference type="ChEBI" id="CHEBI:29965"/>
        <dbReference type="ChEBI" id="CHEBI:57856"/>
        <dbReference type="ChEBI" id="CHEBI:59789"/>
        <dbReference type="ChEBI" id="CHEBI:65280"/>
    </reaction>
    <physiologicalReaction direction="left-to-right" evidence="5">
        <dbReference type="Rhea" id="RHEA:48101"/>
    </physiologicalReaction>
</comment>
<dbReference type="InterPro" id="IPR041698">
    <property type="entry name" value="Methyltransf_25"/>
</dbReference>
<evidence type="ECO:0000256" key="4">
    <source>
        <dbReference type="ARBA" id="ARBA00022691"/>
    </source>
</evidence>
<feature type="domain" description="Methyltransferase" evidence="8">
    <location>
        <begin position="91"/>
        <end position="190"/>
    </location>
</feature>
<proteinExistence type="predicted"/>
<dbReference type="PANTHER" id="PTHR11006">
    <property type="entry name" value="PROTEIN ARGININE N-METHYLTRANSFERASE"/>
    <property type="match status" value="1"/>
</dbReference>
<dbReference type="GO" id="GO:0035242">
    <property type="term" value="F:protein-arginine omega-N asymmetric methyltransferase activity"/>
    <property type="evidence" value="ECO:0007669"/>
    <property type="project" value="UniProtKB-EC"/>
</dbReference>
<sequence length="372" mass="42037">MERPRRRAPLPRRAEAQHPGRDGEPTPKRQQREHVAPAPAAQPSEPTSADYYFDSYGHFGIHEQMLKDRVRTDAYMHAILKNKHLFHGKVVLDVGCGTGILSMFAAKAGARRVIGIECASIAEQAREIVALNGLAHTVTIVQGKCEDVDLPDNLRQVDIIISEWMGYFLLYESMLDTVLVARDRWLAPDGLLFPDKATLVLYGIEDEEYKQEKIDFWDNVYGFDMSPVKRLALLEPLVDLVHSEQVCTTECTILSIDLKNVTYTDLSFSSPFTIVATRDDYIHALVAHFDCTFSACHTHVALSTSPHSPQTHWKQTVFYLDEVLVLNEGEVVKGRIHVRPNANNHRDIDIQLEVSFEGALCSAHTKTEYKLR</sequence>
<evidence type="ECO:0000256" key="2">
    <source>
        <dbReference type="ARBA" id="ARBA00022603"/>
    </source>
</evidence>
<dbReference type="Pfam" id="PF13649">
    <property type="entry name" value="Methyltransf_25"/>
    <property type="match status" value="1"/>
</dbReference>
<dbReference type="GO" id="GO:0032259">
    <property type="term" value="P:methylation"/>
    <property type="evidence" value="ECO:0007669"/>
    <property type="project" value="UniProtKB-KW"/>
</dbReference>
<organism evidence="10 11">
    <name type="scientific">Prymnesium parvum</name>
    <name type="common">Toxic golden alga</name>
    <dbReference type="NCBI Taxonomy" id="97485"/>
    <lineage>
        <taxon>Eukaryota</taxon>
        <taxon>Haptista</taxon>
        <taxon>Haptophyta</taxon>
        <taxon>Prymnesiophyceae</taxon>
        <taxon>Prymnesiales</taxon>
        <taxon>Prymnesiaceae</taxon>
        <taxon>Prymnesium</taxon>
    </lineage>
</organism>
<evidence type="ECO:0000256" key="7">
    <source>
        <dbReference type="SAM" id="MobiDB-lite"/>
    </source>
</evidence>
<dbReference type="FunFam" id="3.40.50.150:FF:000003">
    <property type="entry name" value="Blast:Protein arginine N-methyltransferase 1"/>
    <property type="match status" value="1"/>
</dbReference>
<dbReference type="GO" id="GO:0005634">
    <property type="term" value="C:nucleus"/>
    <property type="evidence" value="ECO:0007669"/>
    <property type="project" value="TreeGrafter"/>
</dbReference>
<dbReference type="PROSITE" id="PS51678">
    <property type="entry name" value="SAM_MT_PRMT"/>
    <property type="match status" value="1"/>
</dbReference>
<dbReference type="AlphaFoldDB" id="A0AB34J5G0"/>
<evidence type="ECO:0000259" key="8">
    <source>
        <dbReference type="Pfam" id="PF13649"/>
    </source>
</evidence>
<dbReference type="EMBL" id="JBGBPQ010000013">
    <property type="protein sequence ID" value="KAL1511895.1"/>
    <property type="molecule type" value="Genomic_DNA"/>
</dbReference>
<dbReference type="Gene3D" id="3.40.50.150">
    <property type="entry name" value="Vaccinia Virus protein VP39"/>
    <property type="match status" value="1"/>
</dbReference>
<evidence type="ECO:0000256" key="5">
    <source>
        <dbReference type="ARBA" id="ARBA00049303"/>
    </source>
</evidence>
<gene>
    <name evidence="10" type="ORF">AB1Y20_005177</name>
</gene>
<evidence type="ECO:0000256" key="3">
    <source>
        <dbReference type="ARBA" id="ARBA00022679"/>
    </source>
</evidence>
<feature type="compositionally biased region" description="Basic residues" evidence="7">
    <location>
        <begin position="1"/>
        <end position="10"/>
    </location>
</feature>
<evidence type="ECO:0000313" key="11">
    <source>
        <dbReference type="Proteomes" id="UP001515480"/>
    </source>
</evidence>
<dbReference type="FunFam" id="2.70.160.11:FF:000001">
    <property type="entry name" value="Blast:Protein arginine N-methyltransferase 1"/>
    <property type="match status" value="1"/>
</dbReference>
<name>A0AB34J5G0_PRYPA</name>
<dbReference type="EC" id="2.1.1.319" evidence="1"/>
<dbReference type="PANTHER" id="PTHR11006:SF53">
    <property type="entry name" value="PROTEIN ARGININE N-METHYLTRANSFERASE 3"/>
    <property type="match status" value="1"/>
</dbReference>
<dbReference type="Gene3D" id="2.70.160.11">
    <property type="entry name" value="Hnrnp arginine n-methyltransferase1"/>
    <property type="match status" value="1"/>
</dbReference>
<feature type="compositionally biased region" description="Basic and acidic residues" evidence="7">
    <location>
        <begin position="12"/>
        <end position="35"/>
    </location>
</feature>
<evidence type="ECO:0000259" key="9">
    <source>
        <dbReference type="Pfam" id="PF22528"/>
    </source>
</evidence>
<evidence type="ECO:0000256" key="1">
    <source>
        <dbReference type="ARBA" id="ARBA00011925"/>
    </source>
</evidence>
<dbReference type="GO" id="GO:0042054">
    <property type="term" value="F:histone methyltransferase activity"/>
    <property type="evidence" value="ECO:0007669"/>
    <property type="project" value="TreeGrafter"/>
</dbReference>
<accession>A0AB34J5G0</accession>
<keyword evidence="4 6" id="KW-0949">S-adenosyl-L-methionine</keyword>
<reference evidence="10 11" key="1">
    <citation type="journal article" date="2024" name="Science">
        <title>Giant polyketide synthase enzymes in the biosynthesis of giant marine polyether toxins.</title>
        <authorList>
            <person name="Fallon T.R."/>
            <person name="Shende V.V."/>
            <person name="Wierzbicki I.H."/>
            <person name="Pendleton A.L."/>
            <person name="Watervoot N.F."/>
            <person name="Auber R.P."/>
            <person name="Gonzalez D.J."/>
            <person name="Wisecaver J.H."/>
            <person name="Moore B.S."/>
        </authorList>
    </citation>
    <scope>NUCLEOTIDE SEQUENCE [LARGE SCALE GENOMIC DNA]</scope>
    <source>
        <strain evidence="10 11">12B1</strain>
    </source>
</reference>
<protein>
    <recommendedName>
        <fullName evidence="1">type I protein arginine methyltransferase</fullName>
        <ecNumber evidence="1">2.1.1.319</ecNumber>
    </recommendedName>
</protein>
<comment type="caution">
    <text evidence="10">The sequence shown here is derived from an EMBL/GenBank/DDBJ whole genome shotgun (WGS) entry which is preliminary data.</text>
</comment>
<feature type="region of interest" description="Disordered" evidence="7">
    <location>
        <begin position="1"/>
        <end position="47"/>
    </location>
</feature>